<dbReference type="EMBL" id="CP126975">
    <property type="protein sequence ID" value="WIM79624.1"/>
    <property type="molecule type" value="Genomic_DNA"/>
</dbReference>
<dbReference type="PANTHER" id="PTHR30591:SF1">
    <property type="entry name" value="RECBCD ENZYME SUBUNIT RECC"/>
    <property type="match status" value="1"/>
</dbReference>
<dbReference type="GO" id="GO:0008854">
    <property type="term" value="F:exodeoxyribonuclease V activity"/>
    <property type="evidence" value="ECO:0007669"/>
    <property type="project" value="InterPro"/>
</dbReference>
<dbReference type="Gene3D" id="1.10.10.990">
    <property type="match status" value="1"/>
</dbReference>
<keyword evidence="1 10" id="KW-0540">Nuclease</keyword>
<comment type="similarity">
    <text evidence="10">Belongs to the RecC family.</text>
</comment>
<dbReference type="InterPro" id="IPR027417">
    <property type="entry name" value="P-loop_NTPase"/>
</dbReference>
<dbReference type="Pfam" id="PF17946">
    <property type="entry name" value="RecC_C"/>
    <property type="match status" value="1"/>
</dbReference>
<comment type="function">
    <text evidence="10">A helicase/nuclease that prepares dsDNA breaks (DSB) for recombinational DNA repair. Binds to DSBs and unwinds DNA via a highly rapid and processive ATP-dependent bidirectional helicase activity. Unwinds dsDNA until it encounters a Chi (crossover hotspot instigator) sequence from the 3' direction. Cuts ssDNA a few nucleotides 3' to the Chi site. The properties and activities of the enzyme are changed at Chi. The Chi-altered holoenzyme produces a long 3'-ssDNA overhang and facilitates RecA-binding to the ssDNA for homologous DNA recombination and repair. Holoenzyme degrades any linearized DNA that is unable to undergo homologous recombination. In the holoenzyme this subunit recognizes the wild-type Chi sequence, and when added to isolated RecB increases its ATP-dependent helicase processivity.</text>
</comment>
<evidence type="ECO:0000313" key="12">
    <source>
        <dbReference type="EMBL" id="WIM79624.1"/>
    </source>
</evidence>
<evidence type="ECO:0000259" key="11">
    <source>
        <dbReference type="Pfam" id="PF17946"/>
    </source>
</evidence>
<keyword evidence="9 10" id="KW-0234">DNA repair</keyword>
<dbReference type="InterPro" id="IPR041500">
    <property type="entry name" value="RecC_C"/>
</dbReference>
<dbReference type="Proteomes" id="UP001226750">
    <property type="component" value="Chromosome"/>
</dbReference>
<sequence>MRIKKLWDKWDKKMFTVYYANQLENQKHLLVRLLEVQPLQDPFAENVILVQSPGMAQWLQLQLAEHFSIAANFAFPMPSSFIWKLYKQNIAEINEQNPFNKSAMVWRLMRIIPSLLHLPAFSRLNDYLGSAPEQNKLFHLAEKIADLFDQYLVYRPEWINQWQTADWQQMTTSFVQQLSPRFKPIADNIMNDIGWQVLLWQALVADIQQHYPEQQIWHRANLYQTFLEQLQQGYCPKNLPTRIIVFGISAMPPMFLSILSALSQHIDVHLFFNSPSRYYWGDLIDHRYLEKLRQKIQLDSKEIQTPYDETLAVGNPLLASWGKLGRDFLYQLTQLEPNDIEVYNAPEGGQLLQQLQRQILDLTPTASAILHYQAGDDSITLHACHSPMREVEVLRDNLLAMFEQDPTLTPKDIVVMVADIDRYTPYIQAVFSQYQEEDKRYIPFSISDRKVTESDVLIATFLQLFTLKESRFSSDIMLSILDVPAIRQRFEIDLNELQTIRDWVVQSGIRFGLDKYDQEPVPNYNAWQNGIERMLLGYAFKSESGIWQDAIGFDYSEGLQGKLAGKLAHFFQALQQWQQKVSNNLMAEEWRTEIIQLIDTLFDTTEQPMVIALLKQTVHQVIDIINETDYPQTIEAEIIGELLQQKLNEQDNSLHFLLGKLNFCTLLPMRAIPFKVICLLGMNDVDFPRQLPSNSFDLMQYQTQKGDRSRREDDCYLFLEALLSARQKLYISYVGYSIVDNTEYEPSVLVNQLWDYMADHLSHPDDLASLRFSYPMTVFSEHNFLAPHFSYAQEWLPIARSQQQRQHQMIEFNQMLLQKENSSHQITIEIDELQQFVIAPIKYFFEQRLGVYLNENEQERVESEVFELTALAQYQLKQRLFENEPQNSTLEFEKAQREGMLPRAEFAFLQQAELEESCRLLWQETEQYRQQPADSVMVDLTFELDEQEVRLQGQIDHNYQQQYVDWRIGKIRDQDVLKLWLNHLILSAMGQVTDSRFIGINKGNIETATFSAIDQNKAMAQVAIYLQDFLQAQGQICILPTTDFQQYQKLFAEENSGEAQLYRQLMEQQSGNEFDKSQPYWQRLLVQTKNLDYAAIKQRFFDWFAQMLEQLEDNETA</sequence>
<keyword evidence="6 10" id="KW-0269">Exonuclease</keyword>
<dbReference type="Gene3D" id="1.10.10.160">
    <property type="match status" value="1"/>
</dbReference>
<evidence type="ECO:0000313" key="13">
    <source>
        <dbReference type="Proteomes" id="UP001226750"/>
    </source>
</evidence>
<accession>A0AAX3XEZ2</accession>
<keyword evidence="8 10" id="KW-0238">DNA-binding</keyword>
<proteinExistence type="inferred from homology"/>
<feature type="domain" description="RecC C-terminal" evidence="11">
    <location>
        <begin position="827"/>
        <end position="1040"/>
    </location>
</feature>
<organism evidence="12 13">
    <name type="scientific">Gallibacterium anatis</name>
    <dbReference type="NCBI Taxonomy" id="750"/>
    <lineage>
        <taxon>Bacteria</taxon>
        <taxon>Pseudomonadati</taxon>
        <taxon>Pseudomonadota</taxon>
        <taxon>Gammaproteobacteria</taxon>
        <taxon>Pasteurellales</taxon>
        <taxon>Pasteurellaceae</taxon>
        <taxon>Gallibacterium</taxon>
    </lineage>
</organism>
<dbReference type="RefSeq" id="WP_285092708.1">
    <property type="nucleotide sequence ID" value="NZ_CP126975.1"/>
</dbReference>
<dbReference type="Gene3D" id="3.40.50.300">
    <property type="entry name" value="P-loop containing nucleotide triphosphate hydrolases"/>
    <property type="match status" value="2"/>
</dbReference>
<protein>
    <recommendedName>
        <fullName evidence="10">RecBCD enzyme subunit RecC</fullName>
    </recommendedName>
    <alternativeName>
        <fullName evidence="10">Exonuclease V subunit RecC</fullName>
        <shortName evidence="10">ExoV subunit RecC</shortName>
    </alternativeName>
    <alternativeName>
        <fullName evidence="10">Helicase/nuclease RecBCD subunit RecC</fullName>
    </alternativeName>
</protein>
<reference evidence="12 13" key="1">
    <citation type="submission" date="2023-06" db="EMBL/GenBank/DDBJ databases">
        <title>Complete Genome Sequence of Gallibacterium anatis Strain BJF12, Isolated from a chicken with diarrhea.</title>
        <authorList>
            <person name="Guo F."/>
            <person name="Bu W."/>
            <person name="Xu F."/>
            <person name="Wen T."/>
        </authorList>
    </citation>
    <scope>NUCLEOTIDE SEQUENCE [LARGE SCALE GENOMIC DNA]</scope>
    <source>
        <strain evidence="12 13">BJF12</strain>
    </source>
</reference>
<dbReference type="PIRSF" id="PIRSF000980">
    <property type="entry name" value="RecC"/>
    <property type="match status" value="1"/>
</dbReference>
<keyword evidence="3 10" id="KW-0227">DNA damage</keyword>
<dbReference type="SUPFAM" id="SSF52540">
    <property type="entry name" value="P-loop containing nucleoside triphosphate hydrolases"/>
    <property type="match status" value="2"/>
</dbReference>
<evidence type="ECO:0000256" key="3">
    <source>
        <dbReference type="ARBA" id="ARBA00022763"/>
    </source>
</evidence>
<dbReference type="GO" id="GO:0009338">
    <property type="term" value="C:exodeoxyribonuclease V complex"/>
    <property type="evidence" value="ECO:0007669"/>
    <property type="project" value="InterPro"/>
</dbReference>
<evidence type="ECO:0000256" key="10">
    <source>
        <dbReference type="HAMAP-Rule" id="MF_01486"/>
    </source>
</evidence>
<dbReference type="HAMAP" id="MF_01486">
    <property type="entry name" value="RecC"/>
    <property type="match status" value="1"/>
</dbReference>
<dbReference type="InterPro" id="IPR011335">
    <property type="entry name" value="Restrct_endonuc-II-like"/>
</dbReference>
<dbReference type="PANTHER" id="PTHR30591">
    <property type="entry name" value="RECBCD ENZYME SUBUNIT RECC"/>
    <property type="match status" value="1"/>
</dbReference>
<dbReference type="InterPro" id="IPR006697">
    <property type="entry name" value="RecC"/>
</dbReference>
<evidence type="ECO:0000256" key="7">
    <source>
        <dbReference type="ARBA" id="ARBA00022840"/>
    </source>
</evidence>
<evidence type="ECO:0000256" key="6">
    <source>
        <dbReference type="ARBA" id="ARBA00022839"/>
    </source>
</evidence>
<dbReference type="Pfam" id="PF04257">
    <property type="entry name" value="Exonuc_V_gamma"/>
    <property type="match status" value="1"/>
</dbReference>
<dbReference type="GO" id="GO:0005524">
    <property type="term" value="F:ATP binding"/>
    <property type="evidence" value="ECO:0007669"/>
    <property type="project" value="UniProtKB-UniRule"/>
</dbReference>
<dbReference type="Gene3D" id="3.40.50.10930">
    <property type="match status" value="1"/>
</dbReference>
<keyword evidence="13" id="KW-1185">Reference proteome</keyword>
<dbReference type="InterPro" id="IPR013986">
    <property type="entry name" value="DExx_box_DNA_helicase_dom_sf"/>
</dbReference>
<evidence type="ECO:0000256" key="2">
    <source>
        <dbReference type="ARBA" id="ARBA00022741"/>
    </source>
</evidence>
<dbReference type="NCBIfam" id="TIGR01450">
    <property type="entry name" value="recC"/>
    <property type="match status" value="1"/>
</dbReference>
<evidence type="ECO:0000256" key="4">
    <source>
        <dbReference type="ARBA" id="ARBA00022801"/>
    </source>
</evidence>
<keyword evidence="7 10" id="KW-0067">ATP-binding</keyword>
<dbReference type="AlphaFoldDB" id="A0AAX3XEZ2"/>
<evidence type="ECO:0000256" key="5">
    <source>
        <dbReference type="ARBA" id="ARBA00022806"/>
    </source>
</evidence>
<keyword evidence="2 10" id="KW-0547">Nucleotide-binding</keyword>
<keyword evidence="5 10" id="KW-0347">Helicase</keyword>
<dbReference type="GO" id="GO:0003678">
    <property type="term" value="F:DNA helicase activity"/>
    <property type="evidence" value="ECO:0007669"/>
    <property type="project" value="UniProtKB-UniRule"/>
</dbReference>
<comment type="miscellaneous">
    <text evidence="10">In the RecBCD complex, RecB has a slow 3'-5' helicase, an exonuclease activity and loads RecA onto ssDNA, RecD has a fast 5'-3' helicase activity, while RecC stimulates the ATPase and processivity of the RecB helicase and contributes to recognition of the Chi site.</text>
</comment>
<evidence type="ECO:0000256" key="8">
    <source>
        <dbReference type="ARBA" id="ARBA00023125"/>
    </source>
</evidence>
<name>A0AAX3XEZ2_9PAST</name>
<keyword evidence="4 10" id="KW-0378">Hydrolase</keyword>
<comment type="subunit">
    <text evidence="10">Heterotrimer of RecB, RecC and RecD. All subunits contribute to DNA-binding.</text>
</comment>
<dbReference type="GO" id="GO:0000724">
    <property type="term" value="P:double-strand break repair via homologous recombination"/>
    <property type="evidence" value="ECO:0007669"/>
    <property type="project" value="UniProtKB-UniRule"/>
</dbReference>
<evidence type="ECO:0000256" key="9">
    <source>
        <dbReference type="ARBA" id="ARBA00023204"/>
    </source>
</evidence>
<dbReference type="GO" id="GO:0003677">
    <property type="term" value="F:DNA binding"/>
    <property type="evidence" value="ECO:0007669"/>
    <property type="project" value="UniProtKB-UniRule"/>
</dbReference>
<evidence type="ECO:0000256" key="1">
    <source>
        <dbReference type="ARBA" id="ARBA00022722"/>
    </source>
</evidence>
<gene>
    <name evidence="10 12" type="primary">recC</name>
    <name evidence="12" type="ORF">QP018_12980</name>
</gene>
<dbReference type="SUPFAM" id="SSF52980">
    <property type="entry name" value="Restriction endonuclease-like"/>
    <property type="match status" value="1"/>
</dbReference>